<dbReference type="Pfam" id="PF01724">
    <property type="entry name" value="DUF29"/>
    <property type="match status" value="1"/>
</dbReference>
<dbReference type="PANTHER" id="PTHR34235">
    <property type="entry name" value="SLR1203 PROTEIN-RELATED"/>
    <property type="match status" value="1"/>
</dbReference>
<sequence>MKPISYEQDFYAWTHHNAQLLRQGKLAEIDVVNLAEELESMGKSQQHALINRLAVLLMHLLKWQFQSARRSRSWELTIIEQRQEIIDLLEESPSLKPSIEAKLAKAYNKAVIKAERETGIRYTDFPSICPYTLEQVLDDNFYPESK</sequence>
<evidence type="ECO:0000313" key="2">
    <source>
        <dbReference type="Proteomes" id="UP000031623"/>
    </source>
</evidence>
<evidence type="ECO:0000313" key="1">
    <source>
        <dbReference type="EMBL" id="BAP54790.1"/>
    </source>
</evidence>
<protein>
    <recommendedName>
        <fullName evidence="3">DUF29 domain-containing protein</fullName>
    </recommendedName>
</protein>
<organism evidence="1 2">
    <name type="scientific">Thioploca ingrica</name>
    <dbReference type="NCBI Taxonomy" id="40754"/>
    <lineage>
        <taxon>Bacteria</taxon>
        <taxon>Pseudomonadati</taxon>
        <taxon>Pseudomonadota</taxon>
        <taxon>Gammaproteobacteria</taxon>
        <taxon>Thiotrichales</taxon>
        <taxon>Thiotrichaceae</taxon>
        <taxon>Thioploca</taxon>
    </lineage>
</organism>
<dbReference type="STRING" id="40754.THII_0493"/>
<dbReference type="AlphaFoldDB" id="A0A090AIV2"/>
<proteinExistence type="predicted"/>
<gene>
    <name evidence="1" type="ORF">THII_0493</name>
</gene>
<accession>A0A090AIV2</accession>
<dbReference type="HOGENOM" id="CLU_116670_0_2_6"/>
<dbReference type="Gene3D" id="1.20.1220.20">
    <property type="entry name" value="Uncharcterised protein PF01724"/>
    <property type="match status" value="1"/>
</dbReference>
<dbReference type="OrthoDB" id="5766125at2"/>
<dbReference type="KEGG" id="tig:THII_0493"/>
<name>A0A090AIV2_9GAMM</name>
<dbReference type="EMBL" id="AP014633">
    <property type="protein sequence ID" value="BAP54790.1"/>
    <property type="molecule type" value="Genomic_DNA"/>
</dbReference>
<keyword evidence="2" id="KW-1185">Reference proteome</keyword>
<reference evidence="1" key="1">
    <citation type="journal article" date="2014" name="ISME J.">
        <title>Ecophysiology of Thioploca ingrica as revealed by the complete genome sequence supplemented with proteomic evidence.</title>
        <authorList>
            <person name="Kojima H."/>
            <person name="Ogura Y."/>
            <person name="Yamamoto N."/>
            <person name="Togashi T."/>
            <person name="Mori H."/>
            <person name="Watanabe T."/>
            <person name="Nemoto F."/>
            <person name="Kurokawa K."/>
            <person name="Hayashi T."/>
            <person name="Fukui M."/>
        </authorList>
    </citation>
    <scope>NUCLEOTIDE SEQUENCE [LARGE SCALE GENOMIC DNA]</scope>
</reference>
<dbReference type="Proteomes" id="UP000031623">
    <property type="component" value="Chromosome"/>
</dbReference>
<evidence type="ECO:0008006" key="3">
    <source>
        <dbReference type="Google" id="ProtNLM"/>
    </source>
</evidence>
<dbReference type="PANTHER" id="PTHR34235:SF4">
    <property type="entry name" value="SLR0291 PROTEIN"/>
    <property type="match status" value="1"/>
</dbReference>
<dbReference type="InterPro" id="IPR002636">
    <property type="entry name" value="DUF29"/>
</dbReference>